<keyword evidence="1" id="KW-0472">Membrane</keyword>
<feature type="transmembrane region" description="Helical" evidence="1">
    <location>
        <begin position="6"/>
        <end position="26"/>
    </location>
</feature>
<protein>
    <submittedName>
        <fullName evidence="2">Uncharacterized protein</fullName>
    </submittedName>
</protein>
<dbReference type="EMBL" id="CP013612">
    <property type="protein sequence ID" value="ALU45799.1"/>
    <property type="molecule type" value="Genomic_DNA"/>
</dbReference>
<proteinExistence type="predicted"/>
<organism evidence="2 3">
    <name type="scientific">Pseudoalteromonas rubra</name>
    <dbReference type="NCBI Taxonomy" id="43658"/>
    <lineage>
        <taxon>Bacteria</taxon>
        <taxon>Pseudomonadati</taxon>
        <taxon>Pseudomonadota</taxon>
        <taxon>Gammaproteobacteria</taxon>
        <taxon>Alteromonadales</taxon>
        <taxon>Pseudoalteromonadaceae</taxon>
        <taxon>Pseudoalteromonas</taxon>
    </lineage>
</organism>
<name>A0A0U3IFE9_9GAMM</name>
<accession>A0A0U3IFE9</accession>
<dbReference type="KEGG" id="prr:AT705_23000"/>
<keyword evidence="1" id="KW-1133">Transmembrane helix</keyword>
<reference evidence="2 3" key="1">
    <citation type="submission" date="2015-12" db="EMBL/GenBank/DDBJ databases">
        <title>Complete genome sequence of Pseudoalteromonas rubra SCSIO 6842, harboring a conjugative plasmid.</title>
        <authorList>
            <person name="Li B."/>
            <person name="Wang X."/>
        </authorList>
    </citation>
    <scope>NUCLEOTIDE SEQUENCE [LARGE SCALE GENOMIC DNA]</scope>
    <source>
        <strain evidence="2 3">SCSIO 6842</strain>
    </source>
</reference>
<feature type="transmembrane region" description="Helical" evidence="1">
    <location>
        <begin position="33"/>
        <end position="53"/>
    </location>
</feature>
<gene>
    <name evidence="2" type="ORF">AT705_23000</name>
</gene>
<sequence length="84" mass="9396">MWPKTLIGLFIGLFLSVSLVLNLNLLLPFAEGVRLLIGLILAFPIWAGCIVWAYSYPSAWKSFKALMLTLVPSVILNTTLMMLR</sequence>
<dbReference type="Proteomes" id="UP000069015">
    <property type="component" value="Chromosome 2"/>
</dbReference>
<feature type="transmembrane region" description="Helical" evidence="1">
    <location>
        <begin position="65"/>
        <end position="83"/>
    </location>
</feature>
<evidence type="ECO:0000313" key="2">
    <source>
        <dbReference type="EMBL" id="ALU45799.1"/>
    </source>
</evidence>
<dbReference type="AlphaFoldDB" id="A0A0U3IFE9"/>
<evidence type="ECO:0000313" key="3">
    <source>
        <dbReference type="Proteomes" id="UP000069015"/>
    </source>
</evidence>
<keyword evidence="1" id="KW-0812">Transmembrane</keyword>
<evidence type="ECO:0000256" key="1">
    <source>
        <dbReference type="SAM" id="Phobius"/>
    </source>
</evidence>